<name>V4BFN1_LOTGI</name>
<comment type="subcellular location">
    <subcellularLocation>
        <location evidence="1">Cytoplasm</location>
    </subcellularLocation>
</comment>
<dbReference type="PROSITE" id="PS51184">
    <property type="entry name" value="JMJC"/>
    <property type="match status" value="1"/>
</dbReference>
<comment type="function">
    <text evidence="3">May play a role in cellular stress response.</text>
</comment>
<dbReference type="InterPro" id="IPR041667">
    <property type="entry name" value="Cupin_8"/>
</dbReference>
<proteinExistence type="predicted"/>
<dbReference type="PANTHER" id="PTHR12461:SF43">
    <property type="entry name" value="HSPB1-ASSOCIATED PROTEIN 1"/>
    <property type="match status" value="1"/>
</dbReference>
<dbReference type="InterPro" id="IPR003347">
    <property type="entry name" value="JmjC_dom"/>
</dbReference>
<dbReference type="Proteomes" id="UP000030746">
    <property type="component" value="Unassembled WGS sequence"/>
</dbReference>
<evidence type="ECO:0000259" key="4">
    <source>
        <dbReference type="PROSITE" id="PS51184"/>
    </source>
</evidence>
<dbReference type="STRING" id="225164.V4BFN1"/>
<sequence>MDFETFIKDRNQPVVFKNFINEWSARKWTLQHLAQYLKDTEIKCKIGPKFQGIFETQCLYLDITIDDFIEWCSSKSRPSNPLHQIDKDKYFCYLDYKYMVELFSDNEEILQSVDWGVFGLTDRYGNDSTIWIGSDGCTTPCHYDTYGFNLVSQISGRKKWYLFPPGDMESLYPTRIPYEESSVFSEVNITNTDFNRHPHFKNCHPYMVILEPGDVLYVPKHWWHYVQCLDTAISVNTWVEMEDDNETRVREAITRILISSLSSSNNDSNNSLVNPTEVCSRILHNSY</sequence>
<dbReference type="AlphaFoldDB" id="V4BFN1"/>
<keyword evidence="2" id="KW-0963">Cytoplasm</keyword>
<dbReference type="GO" id="GO:0005737">
    <property type="term" value="C:cytoplasm"/>
    <property type="evidence" value="ECO:0007669"/>
    <property type="project" value="UniProtKB-SubCell"/>
</dbReference>
<dbReference type="CTD" id="20232689"/>
<dbReference type="OMA" id="SWECSSW"/>
<dbReference type="RefSeq" id="XP_009061657.1">
    <property type="nucleotide sequence ID" value="XM_009063409.1"/>
</dbReference>
<evidence type="ECO:0000256" key="1">
    <source>
        <dbReference type="ARBA" id="ARBA00004496"/>
    </source>
</evidence>
<dbReference type="SMART" id="SM00558">
    <property type="entry name" value="JmjC"/>
    <property type="match status" value="1"/>
</dbReference>
<dbReference type="KEGG" id="lgi:LOTGIDRAFT_127245"/>
<keyword evidence="6" id="KW-1185">Reference proteome</keyword>
<dbReference type="Pfam" id="PF13621">
    <property type="entry name" value="Cupin_8"/>
    <property type="match status" value="1"/>
</dbReference>
<dbReference type="GeneID" id="20232689"/>
<dbReference type="SUPFAM" id="SSF51197">
    <property type="entry name" value="Clavaminate synthase-like"/>
    <property type="match status" value="1"/>
</dbReference>
<organism evidence="5 6">
    <name type="scientific">Lottia gigantea</name>
    <name type="common">Giant owl limpet</name>
    <dbReference type="NCBI Taxonomy" id="225164"/>
    <lineage>
        <taxon>Eukaryota</taxon>
        <taxon>Metazoa</taxon>
        <taxon>Spiralia</taxon>
        <taxon>Lophotrochozoa</taxon>
        <taxon>Mollusca</taxon>
        <taxon>Gastropoda</taxon>
        <taxon>Patellogastropoda</taxon>
        <taxon>Lottioidea</taxon>
        <taxon>Lottiidae</taxon>
        <taxon>Lottia</taxon>
    </lineage>
</organism>
<accession>V4BFN1</accession>
<dbReference type="Gene3D" id="2.60.120.650">
    <property type="entry name" value="Cupin"/>
    <property type="match status" value="1"/>
</dbReference>
<dbReference type="PANTHER" id="PTHR12461">
    <property type="entry name" value="HYPOXIA-INDUCIBLE FACTOR 1 ALPHA INHIBITOR-RELATED"/>
    <property type="match status" value="1"/>
</dbReference>
<dbReference type="HOGENOM" id="CLU_016785_3_3_1"/>
<reference evidence="5 6" key="1">
    <citation type="journal article" date="2013" name="Nature">
        <title>Insights into bilaterian evolution from three spiralian genomes.</title>
        <authorList>
            <person name="Simakov O."/>
            <person name="Marletaz F."/>
            <person name="Cho S.J."/>
            <person name="Edsinger-Gonzales E."/>
            <person name="Havlak P."/>
            <person name="Hellsten U."/>
            <person name="Kuo D.H."/>
            <person name="Larsson T."/>
            <person name="Lv J."/>
            <person name="Arendt D."/>
            <person name="Savage R."/>
            <person name="Osoegawa K."/>
            <person name="de Jong P."/>
            <person name="Grimwood J."/>
            <person name="Chapman J.A."/>
            <person name="Shapiro H."/>
            <person name="Aerts A."/>
            <person name="Otillar R.P."/>
            <person name="Terry A.Y."/>
            <person name="Boore J.L."/>
            <person name="Grigoriev I.V."/>
            <person name="Lindberg D.R."/>
            <person name="Seaver E.C."/>
            <person name="Weisblat D.A."/>
            <person name="Putnam N.H."/>
            <person name="Rokhsar D.S."/>
        </authorList>
    </citation>
    <scope>NUCLEOTIDE SEQUENCE [LARGE SCALE GENOMIC DNA]</scope>
</reference>
<evidence type="ECO:0000313" key="5">
    <source>
        <dbReference type="EMBL" id="ESO87769.1"/>
    </source>
</evidence>
<protein>
    <recommendedName>
        <fullName evidence="4">JmjC domain-containing protein</fullName>
    </recommendedName>
</protein>
<evidence type="ECO:0000313" key="6">
    <source>
        <dbReference type="Proteomes" id="UP000030746"/>
    </source>
</evidence>
<gene>
    <name evidence="5" type="ORF">LOTGIDRAFT_127245</name>
</gene>
<evidence type="ECO:0000256" key="2">
    <source>
        <dbReference type="ARBA" id="ARBA00022490"/>
    </source>
</evidence>
<dbReference type="FunFam" id="2.60.120.650:FF:000018">
    <property type="entry name" value="HSPB1-associated protein 1 homolog"/>
    <property type="match status" value="1"/>
</dbReference>
<evidence type="ECO:0000256" key="3">
    <source>
        <dbReference type="ARBA" id="ARBA00037342"/>
    </source>
</evidence>
<feature type="domain" description="JmjC" evidence="4">
    <location>
        <begin position="74"/>
        <end position="254"/>
    </location>
</feature>
<dbReference type="OrthoDB" id="47172at2759"/>
<dbReference type="EMBL" id="KB202849">
    <property type="protein sequence ID" value="ESO87769.1"/>
    <property type="molecule type" value="Genomic_DNA"/>
</dbReference>